<feature type="transmembrane region" description="Helical" evidence="8">
    <location>
        <begin position="69"/>
        <end position="102"/>
    </location>
</feature>
<feature type="domain" description="Glycosyltransferase RgtA/B/C/D-like" evidence="9">
    <location>
        <begin position="64"/>
        <end position="215"/>
    </location>
</feature>
<evidence type="ECO:0000256" key="3">
    <source>
        <dbReference type="ARBA" id="ARBA00022676"/>
    </source>
</evidence>
<feature type="transmembrane region" description="Helical" evidence="8">
    <location>
        <begin position="259"/>
        <end position="275"/>
    </location>
</feature>
<evidence type="ECO:0000313" key="11">
    <source>
        <dbReference type="Proteomes" id="UP001162734"/>
    </source>
</evidence>
<feature type="transmembrane region" description="Helical" evidence="8">
    <location>
        <begin position="159"/>
        <end position="190"/>
    </location>
</feature>
<protein>
    <recommendedName>
        <fullName evidence="9">Glycosyltransferase RgtA/B/C/D-like domain-containing protein</fullName>
    </recommendedName>
</protein>
<evidence type="ECO:0000256" key="8">
    <source>
        <dbReference type="SAM" id="Phobius"/>
    </source>
</evidence>
<evidence type="ECO:0000259" key="9">
    <source>
        <dbReference type="Pfam" id="PF13231"/>
    </source>
</evidence>
<evidence type="ECO:0000256" key="7">
    <source>
        <dbReference type="ARBA" id="ARBA00023136"/>
    </source>
</evidence>
<reference evidence="11" key="1">
    <citation type="journal article" date="2022" name="Int. J. Syst. Evol. Microbiol.">
        <title>Anaeromyxobacter oryzae sp. nov., Anaeromyxobacter diazotrophicus sp. nov. and Anaeromyxobacter paludicola sp. nov., isolated from paddy soils.</title>
        <authorList>
            <person name="Itoh H."/>
            <person name="Xu Z."/>
            <person name="Mise K."/>
            <person name="Masuda Y."/>
            <person name="Ushijima N."/>
            <person name="Hayakawa C."/>
            <person name="Shiratori Y."/>
            <person name="Senoo K."/>
        </authorList>
    </citation>
    <scope>NUCLEOTIDE SEQUENCE [LARGE SCALE GENOMIC DNA]</scope>
    <source>
        <strain evidence="11">Red630</strain>
    </source>
</reference>
<evidence type="ECO:0000256" key="1">
    <source>
        <dbReference type="ARBA" id="ARBA00004651"/>
    </source>
</evidence>
<feature type="transmembrane region" description="Helical" evidence="8">
    <location>
        <begin position="134"/>
        <end position="153"/>
    </location>
</feature>
<evidence type="ECO:0000313" key="10">
    <source>
        <dbReference type="EMBL" id="BDG08753.1"/>
    </source>
</evidence>
<evidence type="ECO:0000256" key="5">
    <source>
        <dbReference type="ARBA" id="ARBA00022692"/>
    </source>
</evidence>
<dbReference type="InterPro" id="IPR038731">
    <property type="entry name" value="RgtA/B/C-like"/>
</dbReference>
<keyword evidence="5 8" id="KW-0812">Transmembrane</keyword>
<dbReference type="PANTHER" id="PTHR33908:SF11">
    <property type="entry name" value="MEMBRANE PROTEIN"/>
    <property type="match status" value="1"/>
</dbReference>
<dbReference type="Proteomes" id="UP001162734">
    <property type="component" value="Chromosome"/>
</dbReference>
<name>A0ABM7XA75_9BACT</name>
<organism evidence="10 11">
    <name type="scientific">Anaeromyxobacter paludicola</name>
    <dbReference type="NCBI Taxonomy" id="2918171"/>
    <lineage>
        <taxon>Bacteria</taxon>
        <taxon>Pseudomonadati</taxon>
        <taxon>Myxococcota</taxon>
        <taxon>Myxococcia</taxon>
        <taxon>Myxococcales</taxon>
        <taxon>Cystobacterineae</taxon>
        <taxon>Anaeromyxobacteraceae</taxon>
        <taxon>Anaeromyxobacter</taxon>
    </lineage>
</organism>
<keyword evidence="11" id="KW-1185">Reference proteome</keyword>
<dbReference type="InterPro" id="IPR050297">
    <property type="entry name" value="LipidA_mod_glycosyltrf_83"/>
</dbReference>
<dbReference type="Pfam" id="PF13231">
    <property type="entry name" value="PMT_2"/>
    <property type="match status" value="1"/>
</dbReference>
<proteinExistence type="predicted"/>
<comment type="subcellular location">
    <subcellularLocation>
        <location evidence="1">Cell membrane</location>
        <topology evidence="1">Multi-pass membrane protein</topology>
    </subcellularLocation>
</comment>
<evidence type="ECO:0000256" key="6">
    <source>
        <dbReference type="ARBA" id="ARBA00022989"/>
    </source>
</evidence>
<evidence type="ECO:0000256" key="2">
    <source>
        <dbReference type="ARBA" id="ARBA00022475"/>
    </source>
</evidence>
<keyword evidence="6 8" id="KW-1133">Transmembrane helix</keyword>
<evidence type="ECO:0000256" key="4">
    <source>
        <dbReference type="ARBA" id="ARBA00022679"/>
    </source>
</evidence>
<keyword evidence="2" id="KW-1003">Cell membrane</keyword>
<gene>
    <name evidence="10" type="ORF">AMPC_18660</name>
</gene>
<feature type="transmembrane region" description="Helical" evidence="8">
    <location>
        <begin position="202"/>
        <end position="220"/>
    </location>
</feature>
<accession>A0ABM7XA75</accession>
<dbReference type="EMBL" id="AP025592">
    <property type="protein sequence ID" value="BDG08753.1"/>
    <property type="molecule type" value="Genomic_DNA"/>
</dbReference>
<keyword evidence="4" id="KW-0808">Transferase</keyword>
<feature type="transmembrane region" description="Helical" evidence="8">
    <location>
        <begin position="337"/>
        <end position="357"/>
    </location>
</feature>
<keyword evidence="7 8" id="KW-0472">Membrane</keyword>
<sequence length="449" mass="46901">MSRDRLPLAGALLLLAGLTFSLLVVHVDENDGAVYAVIARHLAQDRTPFHLRYLAEALPAFHEHPPLWIWAQAGALALLPGLHLGLLGALCALGTLAATFAIGRDLLGPRAAFLGALLLATNDSFFRWSPTAKLDPPLVLLFTLCVAVLLRAGTSGRRLFLGGLLAGLGALVKGAPALGAPVAAALVLLCAGRREALRSGRAWALVLAGVLLPIAAFAAADRVATGGAYLQGYLHDQLLASITGRRTDGRGHLQLLSDLLGRGLPIVALAPLALLRERRGRLGLLLWAALVLGAFSAAARSFWWYFLPALPPLALLAGAALDDLLVKLGRAPLAEALLPRLAALAGIALLAALPLRLAAPTVRPCRFGALAARAGALPPPGASLGLVPVDYPNQALLAEHTGRDVRLRPTLAALPPEIGVALTIGLAAPEPGWRERARDGRVALVERSR</sequence>
<keyword evidence="3" id="KW-0328">Glycosyltransferase</keyword>
<dbReference type="PANTHER" id="PTHR33908">
    <property type="entry name" value="MANNOSYLTRANSFERASE YKCB-RELATED"/>
    <property type="match status" value="1"/>
</dbReference>
<feature type="transmembrane region" description="Helical" evidence="8">
    <location>
        <begin position="282"/>
        <end position="299"/>
    </location>
</feature>
<dbReference type="RefSeq" id="WP_248345954.1">
    <property type="nucleotide sequence ID" value="NZ_AP025592.1"/>
</dbReference>